<dbReference type="PANTHER" id="PTHR45348:SF2">
    <property type="entry name" value="ZINC-TYPE ALCOHOL DEHYDROGENASE-LIKE PROTEIN C2E1P3.01"/>
    <property type="match status" value="1"/>
</dbReference>
<reference evidence="4 5" key="1">
    <citation type="submission" date="2024-06" db="EMBL/GenBank/DDBJ databases">
        <title>Complete genome of Phlyctema vagabunda strain 19-DSS-EL-015.</title>
        <authorList>
            <person name="Fiorenzani C."/>
        </authorList>
    </citation>
    <scope>NUCLEOTIDE SEQUENCE [LARGE SCALE GENOMIC DNA]</scope>
    <source>
        <strain evidence="4 5">19-DSS-EL-015</strain>
    </source>
</reference>
<gene>
    <name evidence="4" type="ORF">PVAG01_02126</name>
</gene>
<evidence type="ECO:0000313" key="4">
    <source>
        <dbReference type="EMBL" id="KAL3425335.1"/>
    </source>
</evidence>
<dbReference type="SUPFAM" id="SSF51735">
    <property type="entry name" value="NAD(P)-binding Rossmann-fold domains"/>
    <property type="match status" value="1"/>
</dbReference>
<dbReference type="Pfam" id="PF08240">
    <property type="entry name" value="ADH_N"/>
    <property type="match status" value="1"/>
</dbReference>
<comment type="caution">
    <text evidence="4">The sequence shown here is derived from an EMBL/GenBank/DDBJ whole genome shotgun (WGS) entry which is preliminary data.</text>
</comment>
<dbReference type="Pfam" id="PF00107">
    <property type="entry name" value="ADH_zinc_N"/>
    <property type="match status" value="1"/>
</dbReference>
<comment type="similarity">
    <text evidence="1">Belongs to the zinc-containing alcohol dehydrogenase family.</text>
</comment>
<dbReference type="InterPro" id="IPR047122">
    <property type="entry name" value="Trans-enoyl_RdTase-like"/>
</dbReference>
<feature type="domain" description="Enoyl reductase (ER)" evidence="3">
    <location>
        <begin position="104"/>
        <end position="427"/>
    </location>
</feature>
<sequence length="432" mass="47766">MSIVAPYQESRSTHQRSRMSSFSSLLVNFREESWTSALRNCRRKVLRKKQNGKVEGVIPVKGDITPASEDTSSSLIIEAPSKTDEAFTSEEILSHRALRIVEKGTYALDDALPIPEFQGEEEVMIRNYATGLNPIDWKSVDYNFCLPEFPWVTGREMAGIVHKVAPGVTKFKVGDRVWTSTYYRDVRAGCFQDLVIVPQHTVLPIPDGMGFETAACLGVPALTAAMTLWKWLQVPRVVRSPPEDIPDEQKERLLIWGGSTVTGQYAIQIAVQSGLEVIAVTSSKTQALAERLGAHTVVVRDEKHNQEIVEQVLAVGGNRITRALDLVGTTTASFSLQCLSKDKPCLFAPLAMMKTQDVPANVEVLNVEMKQFVLDKTSTSYAEDLNYLLEHGRLQLPELTVLSGGLSAVVDGLERLKKGDMGGKKMVVSFTR</sequence>
<keyword evidence="5" id="KW-1185">Reference proteome</keyword>
<dbReference type="SUPFAM" id="SSF50129">
    <property type="entry name" value="GroES-like"/>
    <property type="match status" value="1"/>
</dbReference>
<proteinExistence type="inferred from homology"/>
<evidence type="ECO:0000313" key="5">
    <source>
        <dbReference type="Proteomes" id="UP001629113"/>
    </source>
</evidence>
<dbReference type="Gene3D" id="3.90.180.10">
    <property type="entry name" value="Medium-chain alcohol dehydrogenases, catalytic domain"/>
    <property type="match status" value="1"/>
</dbReference>
<dbReference type="InterPro" id="IPR036291">
    <property type="entry name" value="NAD(P)-bd_dom_sf"/>
</dbReference>
<dbReference type="InterPro" id="IPR013149">
    <property type="entry name" value="ADH-like_C"/>
</dbReference>
<name>A0ABR4PPN0_9HELO</name>
<evidence type="ECO:0000259" key="3">
    <source>
        <dbReference type="SMART" id="SM00829"/>
    </source>
</evidence>
<accession>A0ABR4PPN0</accession>
<dbReference type="SMART" id="SM00829">
    <property type="entry name" value="PKS_ER"/>
    <property type="match status" value="1"/>
</dbReference>
<dbReference type="Gene3D" id="3.40.50.720">
    <property type="entry name" value="NAD(P)-binding Rossmann-like Domain"/>
    <property type="match status" value="1"/>
</dbReference>
<evidence type="ECO:0000256" key="1">
    <source>
        <dbReference type="ARBA" id="ARBA00008072"/>
    </source>
</evidence>
<dbReference type="InterPro" id="IPR011032">
    <property type="entry name" value="GroES-like_sf"/>
</dbReference>
<evidence type="ECO:0000256" key="2">
    <source>
        <dbReference type="ARBA" id="ARBA00023002"/>
    </source>
</evidence>
<dbReference type="PANTHER" id="PTHR45348">
    <property type="entry name" value="HYPOTHETICAL OXIDOREDUCTASE (EUROFUNG)"/>
    <property type="match status" value="1"/>
</dbReference>
<keyword evidence="2" id="KW-0560">Oxidoreductase</keyword>
<dbReference type="InterPro" id="IPR013154">
    <property type="entry name" value="ADH-like_N"/>
</dbReference>
<dbReference type="EMBL" id="JBFCZG010000002">
    <property type="protein sequence ID" value="KAL3425335.1"/>
    <property type="molecule type" value="Genomic_DNA"/>
</dbReference>
<organism evidence="4 5">
    <name type="scientific">Phlyctema vagabunda</name>
    <dbReference type="NCBI Taxonomy" id="108571"/>
    <lineage>
        <taxon>Eukaryota</taxon>
        <taxon>Fungi</taxon>
        <taxon>Dikarya</taxon>
        <taxon>Ascomycota</taxon>
        <taxon>Pezizomycotina</taxon>
        <taxon>Leotiomycetes</taxon>
        <taxon>Helotiales</taxon>
        <taxon>Dermateaceae</taxon>
        <taxon>Phlyctema</taxon>
    </lineage>
</organism>
<dbReference type="CDD" id="cd08249">
    <property type="entry name" value="enoyl_reductase_like"/>
    <property type="match status" value="1"/>
</dbReference>
<protein>
    <submittedName>
        <fullName evidence="4">Zinc-binding dehydrogenase</fullName>
    </submittedName>
</protein>
<dbReference type="Proteomes" id="UP001629113">
    <property type="component" value="Unassembled WGS sequence"/>
</dbReference>
<dbReference type="InterPro" id="IPR020843">
    <property type="entry name" value="ER"/>
</dbReference>